<organism evidence="5 6">
    <name type="scientific">Dinoponera quadriceps</name>
    <name type="common">South American ant</name>
    <dbReference type="NCBI Taxonomy" id="609295"/>
    <lineage>
        <taxon>Eukaryota</taxon>
        <taxon>Metazoa</taxon>
        <taxon>Ecdysozoa</taxon>
        <taxon>Arthropoda</taxon>
        <taxon>Hexapoda</taxon>
        <taxon>Insecta</taxon>
        <taxon>Pterygota</taxon>
        <taxon>Neoptera</taxon>
        <taxon>Endopterygota</taxon>
        <taxon>Hymenoptera</taxon>
        <taxon>Apocrita</taxon>
        <taxon>Aculeata</taxon>
        <taxon>Formicoidea</taxon>
        <taxon>Formicidae</taxon>
        <taxon>Ponerinae</taxon>
        <taxon>Ponerini</taxon>
        <taxon>Dinoponera</taxon>
    </lineage>
</organism>
<dbReference type="GO" id="GO:0045503">
    <property type="term" value="F:dynein light chain binding"/>
    <property type="evidence" value="ECO:0007669"/>
    <property type="project" value="TreeGrafter"/>
</dbReference>
<evidence type="ECO:0000313" key="6">
    <source>
        <dbReference type="RefSeq" id="XP_014470464.1"/>
    </source>
</evidence>
<dbReference type="SUPFAM" id="SSF50978">
    <property type="entry name" value="WD40 repeat-like"/>
    <property type="match status" value="1"/>
</dbReference>
<evidence type="ECO:0000256" key="3">
    <source>
        <dbReference type="ARBA" id="ARBA00022737"/>
    </source>
</evidence>
<sequence length="1134" mass="131903">MDDEETLANDKGPPREKGKSGEDDTELEDGYHDDSFEVEQPSDSGEDDVYECEEWDEEEEPAERDWEREAKKKVHIDMGDPAMGRRKTIYDLESYASYAPPTESMGEMLRFSIIEVTEEPPPRIRYSVSMGMRGIARIDLSPLTQKIVGCVIGENVTTEYPWVHVRKEIIEDNIDLHSESSDFLPVKEEIHEFPEDKMLIGYAPSLTEDAQFYICLTQESKDEVSRMLQQQREEHETRVRVAVFKPVGPWYDWGSGAEVDAEVVRNTRPLFEIDVTSTADLLGMPINLADRKAGDQRDGYIELLPCRQIFDNVWRKLVSRSTQVAPIVRHNEAQTVPRISVNSWFQYLYEYETIDLSTYSEEKSDSLKDFLYRYTDDICDQILMNSTWDVYTNDYANLVRNEKDTQAPVPIGYTEHQSYYEGKLTMKRVVNDLCWHPFWTGIAMIAYTRHANSERLIGPKSQEEVAIWHIPGKIEQMETVVARTSHQEKYRLAIKSLMTWMHDVTVTSRIAPTAMSSLMHSQKAAITQIKWMPLHHKIDRSGRIAPLPEDAPSDDLSRQFITASEDGTIAFWDLKWRPTEKGVRQVRGRRKRKSLLETTAKPVSSFKMLDRVFQPNYILVVQYPDESRRLVITMLSMYNPKFRVEQVEPFPVGRDDVAIRKYYRPIIKKTDYVMEPKMLIGTVEGDFGCITWEGFEFATDVSVSRETARWLWIKRTHDGPVTHSVRSRYYHKLVLTVGGKIFALWRDDFGEPLLWKKSNIVYTACSWGILRPTVLILARMDGTVEIWDLVVKSHEPSFTQSLSGRIICGVYTHELPLEPQCIGFCDFTGALRMFTAPRILMTYDVSDVEWIIKFVDRQVQRISEFNAWQRAWRETNPEEIEMRRRLAAGDTESERKRIFAAEEKIRAGAVEEAARAVTPTRARARRKPWQFLEEAKARWMSMEERRMQRVILEKKGLRKDVLERQRAPVLKLRQEARTKKRKIREILSLQDRIFEETVAFLFPEQQQQQRREALLLPPLPAPTIDKRLTIDEFIKKETALRKEEVFADPEEEIIYNFLEVQAEALAKLKSTPFERTFDWRQVLAQAKSARRLMNIELKKLNKLRRTLRVLDGDAVSDASQMLAGDTTADTRESQ</sequence>
<dbReference type="PANTHER" id="PTHR12442">
    <property type="entry name" value="DYNEIN INTERMEDIATE CHAIN"/>
    <property type="match status" value="1"/>
</dbReference>
<keyword evidence="1" id="KW-0963">Cytoplasm</keyword>
<dbReference type="PANTHER" id="PTHR12442:SF5">
    <property type="entry name" value="DYNEIN AXONEMAL INTERMEDIATE CHAIN 3"/>
    <property type="match status" value="1"/>
</dbReference>
<feature type="compositionally biased region" description="Basic and acidic residues" evidence="4">
    <location>
        <begin position="12"/>
        <end position="22"/>
    </location>
</feature>
<keyword evidence="3" id="KW-0677">Repeat</keyword>
<gene>
    <name evidence="6" type="primary">LOC106742232</name>
</gene>
<proteinExistence type="predicted"/>
<dbReference type="InterPro" id="IPR036322">
    <property type="entry name" value="WD40_repeat_dom_sf"/>
</dbReference>
<dbReference type="GO" id="GO:0045504">
    <property type="term" value="F:dynein heavy chain binding"/>
    <property type="evidence" value="ECO:0007669"/>
    <property type="project" value="TreeGrafter"/>
</dbReference>
<dbReference type="InterPro" id="IPR050687">
    <property type="entry name" value="Dynein_IC"/>
</dbReference>
<protein>
    <submittedName>
        <fullName evidence="6">WD repeat-containing protein 63-like</fullName>
    </submittedName>
</protein>
<keyword evidence="5" id="KW-1185">Reference proteome</keyword>
<evidence type="ECO:0000256" key="1">
    <source>
        <dbReference type="ARBA" id="ARBA00022490"/>
    </source>
</evidence>
<dbReference type="GO" id="GO:0060294">
    <property type="term" value="P:cilium movement involved in cell motility"/>
    <property type="evidence" value="ECO:0007669"/>
    <property type="project" value="TreeGrafter"/>
</dbReference>
<dbReference type="GO" id="GO:0036156">
    <property type="term" value="C:inner dynein arm"/>
    <property type="evidence" value="ECO:0007669"/>
    <property type="project" value="TreeGrafter"/>
</dbReference>
<feature type="compositionally biased region" description="Acidic residues" evidence="4">
    <location>
        <begin position="44"/>
        <end position="62"/>
    </location>
</feature>
<keyword evidence="2" id="KW-0853">WD repeat</keyword>
<dbReference type="Proteomes" id="UP000515204">
    <property type="component" value="Unplaced"/>
</dbReference>
<dbReference type="KEGG" id="dqu:106742232"/>
<dbReference type="GO" id="GO:0036159">
    <property type="term" value="P:inner dynein arm assembly"/>
    <property type="evidence" value="ECO:0007669"/>
    <property type="project" value="TreeGrafter"/>
</dbReference>
<reference evidence="6" key="1">
    <citation type="submission" date="2025-08" db="UniProtKB">
        <authorList>
            <consortium name="RefSeq"/>
        </authorList>
    </citation>
    <scope>IDENTIFICATION</scope>
</reference>
<dbReference type="RefSeq" id="XP_014470464.1">
    <property type="nucleotide sequence ID" value="XM_014614978.1"/>
</dbReference>
<evidence type="ECO:0000256" key="4">
    <source>
        <dbReference type="SAM" id="MobiDB-lite"/>
    </source>
</evidence>
<dbReference type="GeneID" id="106742232"/>
<accession>A0A6P3WXV1</accession>
<evidence type="ECO:0000256" key="2">
    <source>
        <dbReference type="ARBA" id="ARBA00022574"/>
    </source>
</evidence>
<name>A0A6P3WXV1_DINQU</name>
<dbReference type="AlphaFoldDB" id="A0A6P3WXV1"/>
<dbReference type="OrthoDB" id="6619788at2759"/>
<feature type="region of interest" description="Disordered" evidence="4">
    <location>
        <begin position="1"/>
        <end position="69"/>
    </location>
</feature>
<evidence type="ECO:0000313" key="5">
    <source>
        <dbReference type="Proteomes" id="UP000515204"/>
    </source>
</evidence>